<reference evidence="6 7" key="1">
    <citation type="submission" date="2021-01" db="EMBL/GenBank/DDBJ databases">
        <title>Whole genome shotgun sequence of Microbispora corallina NBRC 16416.</title>
        <authorList>
            <person name="Komaki H."/>
            <person name="Tamura T."/>
        </authorList>
    </citation>
    <scope>NUCLEOTIDE SEQUENCE [LARGE SCALE GENOMIC DNA]</scope>
    <source>
        <strain evidence="6 7">NBRC 16416</strain>
    </source>
</reference>
<keyword evidence="3" id="KW-0804">Transcription</keyword>
<feature type="region of interest" description="Disordered" evidence="4">
    <location>
        <begin position="102"/>
        <end position="146"/>
    </location>
</feature>
<dbReference type="PANTHER" id="PTHR30055:SF234">
    <property type="entry name" value="HTH-TYPE TRANSCRIPTIONAL REGULATOR BETI"/>
    <property type="match status" value="1"/>
</dbReference>
<dbReference type="InterPro" id="IPR001647">
    <property type="entry name" value="HTH_TetR"/>
</dbReference>
<feature type="region of interest" description="Disordered" evidence="4">
    <location>
        <begin position="208"/>
        <end position="257"/>
    </location>
</feature>
<keyword evidence="7" id="KW-1185">Reference proteome</keyword>
<keyword evidence="2" id="KW-0238">DNA-binding</keyword>
<dbReference type="InterPro" id="IPR009057">
    <property type="entry name" value="Homeodomain-like_sf"/>
</dbReference>
<feature type="compositionally biased region" description="Gly residues" evidence="4">
    <location>
        <begin position="131"/>
        <end position="140"/>
    </location>
</feature>
<gene>
    <name evidence="6" type="ORF">Mco01_42760</name>
</gene>
<evidence type="ECO:0000256" key="2">
    <source>
        <dbReference type="ARBA" id="ARBA00023125"/>
    </source>
</evidence>
<keyword evidence="1" id="KW-0805">Transcription regulation</keyword>
<dbReference type="EMBL" id="BOOC01000021">
    <property type="protein sequence ID" value="GIH41276.1"/>
    <property type="molecule type" value="Genomic_DNA"/>
</dbReference>
<dbReference type="RefSeq" id="WP_204058630.1">
    <property type="nucleotide sequence ID" value="NZ_BAAAGP010000012.1"/>
</dbReference>
<evidence type="ECO:0000256" key="4">
    <source>
        <dbReference type="SAM" id="MobiDB-lite"/>
    </source>
</evidence>
<dbReference type="Gene3D" id="1.10.357.10">
    <property type="entry name" value="Tetracycline Repressor, domain 2"/>
    <property type="match status" value="1"/>
</dbReference>
<dbReference type="Proteomes" id="UP000603904">
    <property type="component" value="Unassembled WGS sequence"/>
</dbReference>
<protein>
    <submittedName>
        <fullName evidence="6">TetR family transcriptional regulator</fullName>
    </submittedName>
</protein>
<evidence type="ECO:0000313" key="7">
    <source>
        <dbReference type="Proteomes" id="UP000603904"/>
    </source>
</evidence>
<feature type="domain" description="HTH tetR-type" evidence="5">
    <location>
        <begin position="18"/>
        <end position="49"/>
    </location>
</feature>
<evidence type="ECO:0000256" key="1">
    <source>
        <dbReference type="ARBA" id="ARBA00023015"/>
    </source>
</evidence>
<dbReference type="InterPro" id="IPR050109">
    <property type="entry name" value="HTH-type_TetR-like_transc_reg"/>
</dbReference>
<accession>A0ABQ4G2I8</accession>
<feature type="compositionally biased region" description="Basic residues" evidence="4">
    <location>
        <begin position="218"/>
        <end position="229"/>
    </location>
</feature>
<comment type="caution">
    <text evidence="6">The sequence shown here is derived from an EMBL/GenBank/DDBJ whole genome shotgun (WGS) entry which is preliminary data.</text>
</comment>
<dbReference type="PANTHER" id="PTHR30055">
    <property type="entry name" value="HTH-TYPE TRANSCRIPTIONAL REGULATOR RUTR"/>
    <property type="match status" value="1"/>
</dbReference>
<evidence type="ECO:0000259" key="5">
    <source>
        <dbReference type="Pfam" id="PF00440"/>
    </source>
</evidence>
<proteinExistence type="predicted"/>
<organism evidence="6 7">
    <name type="scientific">Microbispora corallina</name>
    <dbReference type="NCBI Taxonomy" id="83302"/>
    <lineage>
        <taxon>Bacteria</taxon>
        <taxon>Bacillati</taxon>
        <taxon>Actinomycetota</taxon>
        <taxon>Actinomycetes</taxon>
        <taxon>Streptosporangiales</taxon>
        <taxon>Streptosporangiaceae</taxon>
        <taxon>Microbispora</taxon>
    </lineage>
</organism>
<name>A0ABQ4G2I8_9ACTN</name>
<evidence type="ECO:0000256" key="3">
    <source>
        <dbReference type="ARBA" id="ARBA00023163"/>
    </source>
</evidence>
<dbReference type="SUPFAM" id="SSF46689">
    <property type="entry name" value="Homeodomain-like"/>
    <property type="match status" value="1"/>
</dbReference>
<evidence type="ECO:0000313" key="6">
    <source>
        <dbReference type="EMBL" id="GIH41276.1"/>
    </source>
</evidence>
<dbReference type="Pfam" id="PF00440">
    <property type="entry name" value="TetR_N"/>
    <property type="match status" value="1"/>
</dbReference>
<sequence>MVLSVRAARRWKVAEYGAGVTTSQIARAAGIGEGTIFRVFADKDELMGACAAEAMNPDHVLRELTSISVDDPLPARLVQAAEALGAHLRRMGTVLGALHASGVRRERSAGERPSAGEEPSAGDRPSMGEGPSAGGRPSGGGRERSLRAVREAVAELVEPDRDALRMDPERVATYFLGLLFARLPLTGDEPEPTPEEFVDVLLHGVLAAGRGPRDRRPEPHHRPRRRQRRGGPLPRLDHGSGGVAGLTVTRGKGRASV</sequence>